<accession>A0ABW6ASY2</accession>
<dbReference type="RefSeq" id="WP_381509139.1">
    <property type="nucleotide sequence ID" value="NZ_JBHUOM010000052.1"/>
</dbReference>
<sequence length="111" mass="13275">MDSETKWLTQRITLLQTHLQELKELSCREQKAHQDLKVQHQQPWSQPLNTDNKAITLVKLVTQQVRQITALSTEFSTERKALLACHKQDEFEQNEWIKLERERKRNQNLIN</sequence>
<gene>
    <name evidence="1" type="ORF">ACFS25_31450</name>
</gene>
<dbReference type="Proteomes" id="UP001597512">
    <property type="component" value="Unassembled WGS sequence"/>
</dbReference>
<organism evidence="1 2">
    <name type="scientific">Spirosoma flavum</name>
    <dbReference type="NCBI Taxonomy" id="2048557"/>
    <lineage>
        <taxon>Bacteria</taxon>
        <taxon>Pseudomonadati</taxon>
        <taxon>Bacteroidota</taxon>
        <taxon>Cytophagia</taxon>
        <taxon>Cytophagales</taxon>
        <taxon>Cytophagaceae</taxon>
        <taxon>Spirosoma</taxon>
    </lineage>
</organism>
<evidence type="ECO:0000313" key="2">
    <source>
        <dbReference type="Proteomes" id="UP001597512"/>
    </source>
</evidence>
<dbReference type="EMBL" id="JBHUOM010000052">
    <property type="protein sequence ID" value="MFD2938321.1"/>
    <property type="molecule type" value="Genomic_DNA"/>
</dbReference>
<evidence type="ECO:0000313" key="1">
    <source>
        <dbReference type="EMBL" id="MFD2938321.1"/>
    </source>
</evidence>
<protein>
    <submittedName>
        <fullName evidence="1">Uncharacterized protein</fullName>
    </submittedName>
</protein>
<keyword evidence="2" id="KW-1185">Reference proteome</keyword>
<comment type="caution">
    <text evidence="1">The sequence shown here is derived from an EMBL/GenBank/DDBJ whole genome shotgun (WGS) entry which is preliminary data.</text>
</comment>
<reference evidence="2" key="1">
    <citation type="journal article" date="2019" name="Int. J. Syst. Evol. Microbiol.">
        <title>The Global Catalogue of Microorganisms (GCM) 10K type strain sequencing project: providing services to taxonomists for standard genome sequencing and annotation.</title>
        <authorList>
            <consortium name="The Broad Institute Genomics Platform"/>
            <consortium name="The Broad Institute Genome Sequencing Center for Infectious Disease"/>
            <person name="Wu L."/>
            <person name="Ma J."/>
        </authorList>
    </citation>
    <scope>NUCLEOTIDE SEQUENCE [LARGE SCALE GENOMIC DNA]</scope>
    <source>
        <strain evidence="2">KCTC 52490</strain>
    </source>
</reference>
<name>A0ABW6ASY2_9BACT</name>
<proteinExistence type="predicted"/>